<organism evidence="1 2">
    <name type="scientific">Neisseria lactamica ATCC 23970</name>
    <dbReference type="NCBI Taxonomy" id="546265"/>
    <lineage>
        <taxon>Bacteria</taxon>
        <taxon>Pseudomonadati</taxon>
        <taxon>Pseudomonadota</taxon>
        <taxon>Betaproteobacteria</taxon>
        <taxon>Neisseriales</taxon>
        <taxon>Neisseriaceae</taxon>
        <taxon>Neisseria</taxon>
    </lineage>
</organism>
<reference evidence="1 2" key="1">
    <citation type="submission" date="2009-10" db="EMBL/GenBank/DDBJ databases">
        <authorList>
            <person name="Weinstock G."/>
            <person name="Sodergren E."/>
            <person name="Clifton S."/>
            <person name="Fulton L."/>
            <person name="Fulton B."/>
            <person name="Courtney L."/>
            <person name="Fronick C."/>
            <person name="Harrison M."/>
            <person name="Strong C."/>
            <person name="Farmer C."/>
            <person name="Delahaunty K."/>
            <person name="Markovic C."/>
            <person name="Hall O."/>
            <person name="Minx P."/>
            <person name="Tomlinson C."/>
            <person name="Mitreva M."/>
            <person name="Nelson J."/>
            <person name="Hou S."/>
            <person name="Wollam A."/>
            <person name="Pepin K.H."/>
            <person name="Johnson M."/>
            <person name="Bhonagiri V."/>
            <person name="Nash W.E."/>
            <person name="Warren W."/>
            <person name="Chinwalla A."/>
            <person name="Mardis E.R."/>
            <person name="Wilson R.K."/>
        </authorList>
    </citation>
    <scope>NUCLEOTIDE SEQUENCE [LARGE SCALE GENOMIC DNA]</scope>
    <source>
        <strain evidence="1 2">ATCC 23970</strain>
    </source>
</reference>
<protein>
    <submittedName>
        <fullName evidence="1">Uncharacterized protein</fullName>
    </submittedName>
</protein>
<dbReference type="Proteomes" id="UP000003843">
    <property type="component" value="Unassembled WGS sequence"/>
</dbReference>
<proteinExistence type="predicted"/>
<dbReference type="EMBL" id="ACEQ02000003">
    <property type="protein sequence ID" value="EEZ76670.1"/>
    <property type="molecule type" value="Genomic_DNA"/>
</dbReference>
<evidence type="ECO:0000313" key="1">
    <source>
        <dbReference type="EMBL" id="EEZ76670.1"/>
    </source>
</evidence>
<name>D0W767_NEILA</name>
<dbReference type="RefSeq" id="WP_003707463.1">
    <property type="nucleotide sequence ID" value="NZ_KN046803.1"/>
</dbReference>
<comment type="caution">
    <text evidence="1">The sequence shown here is derived from an EMBL/GenBank/DDBJ whole genome shotgun (WGS) entry which is preliminary data.</text>
</comment>
<gene>
    <name evidence="1" type="ORF">NEILACOT_03365</name>
</gene>
<dbReference type="AlphaFoldDB" id="D0W767"/>
<accession>D0W767</accession>
<sequence>MPSETMISDGILTSKRTGLIKSAFPASLTRTGLNEVTALTIMASSHSQKLPYKLP</sequence>
<evidence type="ECO:0000313" key="2">
    <source>
        <dbReference type="Proteomes" id="UP000003843"/>
    </source>
</evidence>